<dbReference type="InterPro" id="IPR052470">
    <property type="entry name" value="ER_Stress-Reg_TF"/>
</dbReference>
<proteinExistence type="predicted"/>
<gene>
    <name evidence="8" type="ORF">CSKR_112444</name>
</gene>
<reference evidence="8 9" key="2">
    <citation type="journal article" date="2021" name="Genomics">
        <title>High-quality reference genome for Clonorchis sinensis.</title>
        <authorList>
            <person name="Young N.D."/>
            <person name="Stroehlein A.J."/>
            <person name="Kinkar L."/>
            <person name="Wang T."/>
            <person name="Sohn W.M."/>
            <person name="Chang B.C.H."/>
            <person name="Kaur P."/>
            <person name="Weisz D."/>
            <person name="Dudchenko O."/>
            <person name="Aiden E.L."/>
            <person name="Korhonen P.K."/>
            <person name="Gasser R.B."/>
        </authorList>
    </citation>
    <scope>NUCLEOTIDE SEQUENCE [LARGE SCALE GENOMIC DNA]</scope>
    <source>
        <strain evidence="8">Cs-k2</strain>
    </source>
</reference>
<keyword evidence="1" id="KW-0832">Ubl conjugation</keyword>
<evidence type="ECO:0000256" key="1">
    <source>
        <dbReference type="ARBA" id="ARBA00022843"/>
    </source>
</evidence>
<accession>A0A419PXZ9</accession>
<evidence type="ECO:0000256" key="5">
    <source>
        <dbReference type="ARBA" id="ARBA00023242"/>
    </source>
</evidence>
<keyword evidence="2" id="KW-0805">Transcription regulation</keyword>
<dbReference type="OrthoDB" id="20960at2759"/>
<sequence length="267" mass="30306">MPVPTFVQLTVASDKTRVVYPISKFALGRRPVARCDQLESCSPRKRARLDYLTEEQKVIRRKILNREAAQKARDKKRDLMETMEHDLIALQRENEQLKASNLFLRRKFIEQEQKFLALKERMQEMEFPDRAVRVCRTPPSAEGGGSLDFKTPRALHHNDPLQLPESDGAEHFELPPSPLLFDGQVVEVSTEEVADEAEAPVEPRPACDLVSWVPPGTLYDELLDCLQDETLPTPSVSPSSNSSEDFEDLMEFLYRDLSPGALSSLAE</sequence>
<dbReference type="SUPFAM" id="SSF57959">
    <property type="entry name" value="Leucine zipper domain"/>
    <property type="match status" value="1"/>
</dbReference>
<dbReference type="PROSITE" id="PS50217">
    <property type="entry name" value="BZIP"/>
    <property type="match status" value="1"/>
</dbReference>
<dbReference type="InterPro" id="IPR004827">
    <property type="entry name" value="bZIP"/>
</dbReference>
<reference evidence="8 9" key="1">
    <citation type="journal article" date="2018" name="Biotechnol. Adv.">
        <title>Improved genomic resources and new bioinformatic workflow for the carcinogenic parasite Clonorchis sinensis: Biotechnological implications.</title>
        <authorList>
            <person name="Wang D."/>
            <person name="Korhonen P.K."/>
            <person name="Gasser R.B."/>
            <person name="Young N.D."/>
        </authorList>
    </citation>
    <scope>NUCLEOTIDE SEQUENCE [LARGE SCALE GENOMIC DNA]</scope>
    <source>
        <strain evidence="8">Cs-k2</strain>
    </source>
</reference>
<evidence type="ECO:0000256" key="6">
    <source>
        <dbReference type="ARBA" id="ARBA00040165"/>
    </source>
</evidence>
<organism evidence="8 9">
    <name type="scientific">Clonorchis sinensis</name>
    <name type="common">Chinese liver fluke</name>
    <dbReference type="NCBI Taxonomy" id="79923"/>
    <lineage>
        <taxon>Eukaryota</taxon>
        <taxon>Metazoa</taxon>
        <taxon>Spiralia</taxon>
        <taxon>Lophotrochozoa</taxon>
        <taxon>Platyhelminthes</taxon>
        <taxon>Trematoda</taxon>
        <taxon>Digenea</taxon>
        <taxon>Opisthorchiida</taxon>
        <taxon>Opisthorchiata</taxon>
        <taxon>Opisthorchiidae</taxon>
        <taxon>Clonorchis</taxon>
    </lineage>
</organism>
<dbReference type="Proteomes" id="UP000286415">
    <property type="component" value="Unassembled WGS sequence"/>
</dbReference>
<evidence type="ECO:0000256" key="4">
    <source>
        <dbReference type="ARBA" id="ARBA00023163"/>
    </source>
</evidence>
<keyword evidence="3" id="KW-0238">DNA-binding</keyword>
<dbReference type="GO" id="GO:0005634">
    <property type="term" value="C:nucleus"/>
    <property type="evidence" value="ECO:0007669"/>
    <property type="project" value="TreeGrafter"/>
</dbReference>
<dbReference type="GO" id="GO:0000977">
    <property type="term" value="F:RNA polymerase II transcription regulatory region sequence-specific DNA binding"/>
    <property type="evidence" value="ECO:0007669"/>
    <property type="project" value="TreeGrafter"/>
</dbReference>
<dbReference type="STRING" id="79923.A0A419PXZ9"/>
<protein>
    <recommendedName>
        <fullName evidence="6">X-box-binding protein 1</fullName>
    </recommendedName>
</protein>
<dbReference type="EMBL" id="NIRI02000042">
    <property type="protein sequence ID" value="KAG5450252.1"/>
    <property type="molecule type" value="Genomic_DNA"/>
</dbReference>
<keyword evidence="4" id="KW-0804">Transcription</keyword>
<dbReference type="AlphaFoldDB" id="A0A419PXZ9"/>
<keyword evidence="5" id="KW-0539">Nucleus</keyword>
<evidence type="ECO:0000313" key="9">
    <source>
        <dbReference type="Proteomes" id="UP000286415"/>
    </source>
</evidence>
<dbReference type="InterPro" id="IPR046347">
    <property type="entry name" value="bZIP_sf"/>
</dbReference>
<dbReference type="Pfam" id="PF07716">
    <property type="entry name" value="bZIP_2"/>
    <property type="match status" value="1"/>
</dbReference>
<dbReference type="PANTHER" id="PTHR46542:SF1">
    <property type="entry name" value="X-BOX BINDING PROTEIN 1"/>
    <property type="match status" value="1"/>
</dbReference>
<evidence type="ECO:0000313" key="8">
    <source>
        <dbReference type="EMBL" id="KAG5450252.1"/>
    </source>
</evidence>
<dbReference type="PANTHER" id="PTHR46542">
    <property type="entry name" value="X-BOX BINDING PROTEIN 1"/>
    <property type="match status" value="1"/>
</dbReference>
<dbReference type="Gene3D" id="1.20.5.170">
    <property type="match status" value="1"/>
</dbReference>
<evidence type="ECO:0000259" key="7">
    <source>
        <dbReference type="PROSITE" id="PS50217"/>
    </source>
</evidence>
<feature type="domain" description="BZIP" evidence="7">
    <location>
        <begin position="55"/>
        <end position="118"/>
    </location>
</feature>
<keyword evidence="9" id="KW-1185">Reference proteome</keyword>
<dbReference type="SMART" id="SM00338">
    <property type="entry name" value="BRLZ"/>
    <property type="match status" value="1"/>
</dbReference>
<dbReference type="InParanoid" id="A0A419PXZ9"/>
<name>A0A419PXZ9_CLOSI</name>
<evidence type="ECO:0000256" key="3">
    <source>
        <dbReference type="ARBA" id="ARBA00023125"/>
    </source>
</evidence>
<evidence type="ECO:0000256" key="2">
    <source>
        <dbReference type="ARBA" id="ARBA00023015"/>
    </source>
</evidence>
<comment type="caution">
    <text evidence="8">The sequence shown here is derived from an EMBL/GenBank/DDBJ whole genome shotgun (WGS) entry which is preliminary data.</text>
</comment>
<dbReference type="GO" id="GO:0000981">
    <property type="term" value="F:DNA-binding transcription factor activity, RNA polymerase II-specific"/>
    <property type="evidence" value="ECO:0007669"/>
    <property type="project" value="TreeGrafter"/>
</dbReference>